<sequence>MLALLIAAGGSEDFTIESIAAVGTDDPAAITIALQELVEHGYLARQRQPDGQLSETEWVITDTPNGPETP</sequence>
<gene>
    <name evidence="2" type="ORF">IU459_36035</name>
</gene>
<accession>A0ABS0D2L8</accession>
<feature type="region of interest" description="Disordered" evidence="1">
    <location>
        <begin position="46"/>
        <end position="70"/>
    </location>
</feature>
<dbReference type="EMBL" id="JADLQX010000072">
    <property type="protein sequence ID" value="MBF6302891.1"/>
    <property type="molecule type" value="Genomic_DNA"/>
</dbReference>
<keyword evidence="3" id="KW-1185">Reference proteome</keyword>
<evidence type="ECO:0000313" key="3">
    <source>
        <dbReference type="Proteomes" id="UP000702209"/>
    </source>
</evidence>
<evidence type="ECO:0000313" key="2">
    <source>
        <dbReference type="EMBL" id="MBF6302891.1"/>
    </source>
</evidence>
<protein>
    <recommendedName>
        <fullName evidence="4">HTH marR-type domain-containing protein</fullName>
    </recommendedName>
</protein>
<name>A0ABS0D2L8_9NOCA</name>
<dbReference type="RefSeq" id="WP_195134071.1">
    <property type="nucleotide sequence ID" value="NZ_JADLQX010000072.1"/>
</dbReference>
<organism evidence="2 3">
    <name type="scientific">Nocardia amamiensis</name>
    <dbReference type="NCBI Taxonomy" id="404578"/>
    <lineage>
        <taxon>Bacteria</taxon>
        <taxon>Bacillati</taxon>
        <taxon>Actinomycetota</taxon>
        <taxon>Actinomycetes</taxon>
        <taxon>Mycobacteriales</taxon>
        <taxon>Nocardiaceae</taxon>
        <taxon>Nocardia</taxon>
    </lineage>
</organism>
<evidence type="ECO:0000256" key="1">
    <source>
        <dbReference type="SAM" id="MobiDB-lite"/>
    </source>
</evidence>
<reference evidence="2 3" key="1">
    <citation type="submission" date="2020-10" db="EMBL/GenBank/DDBJ databases">
        <title>Identification of Nocardia species via Next-generation sequencing and recognition of intraspecies genetic diversity.</title>
        <authorList>
            <person name="Li P."/>
            <person name="Li P."/>
            <person name="Lu B."/>
        </authorList>
    </citation>
    <scope>NUCLEOTIDE SEQUENCE [LARGE SCALE GENOMIC DNA]</scope>
    <source>
        <strain evidence="2 3">BJ06-0157</strain>
    </source>
</reference>
<evidence type="ECO:0008006" key="4">
    <source>
        <dbReference type="Google" id="ProtNLM"/>
    </source>
</evidence>
<comment type="caution">
    <text evidence="2">The sequence shown here is derived from an EMBL/GenBank/DDBJ whole genome shotgun (WGS) entry which is preliminary data.</text>
</comment>
<dbReference type="Proteomes" id="UP000702209">
    <property type="component" value="Unassembled WGS sequence"/>
</dbReference>
<proteinExistence type="predicted"/>